<dbReference type="AlphaFoldDB" id="A0A0A9HHH2"/>
<name>A0A0A9HHH2_ARUDO</name>
<evidence type="ECO:0000313" key="1">
    <source>
        <dbReference type="EMBL" id="JAE34316.1"/>
    </source>
</evidence>
<reference evidence="1" key="1">
    <citation type="submission" date="2014-09" db="EMBL/GenBank/DDBJ databases">
        <authorList>
            <person name="Magalhaes I.L.F."/>
            <person name="Oliveira U."/>
            <person name="Santos F.R."/>
            <person name="Vidigal T.H.D.A."/>
            <person name="Brescovit A.D."/>
            <person name="Santos A.J."/>
        </authorList>
    </citation>
    <scope>NUCLEOTIDE SEQUENCE</scope>
    <source>
        <tissue evidence="1">Shoot tissue taken approximately 20 cm above the soil surface</tissue>
    </source>
</reference>
<organism evidence="1">
    <name type="scientific">Arundo donax</name>
    <name type="common">Giant reed</name>
    <name type="synonym">Donax arundinaceus</name>
    <dbReference type="NCBI Taxonomy" id="35708"/>
    <lineage>
        <taxon>Eukaryota</taxon>
        <taxon>Viridiplantae</taxon>
        <taxon>Streptophyta</taxon>
        <taxon>Embryophyta</taxon>
        <taxon>Tracheophyta</taxon>
        <taxon>Spermatophyta</taxon>
        <taxon>Magnoliopsida</taxon>
        <taxon>Liliopsida</taxon>
        <taxon>Poales</taxon>
        <taxon>Poaceae</taxon>
        <taxon>PACMAD clade</taxon>
        <taxon>Arundinoideae</taxon>
        <taxon>Arundineae</taxon>
        <taxon>Arundo</taxon>
    </lineage>
</organism>
<reference evidence="1" key="2">
    <citation type="journal article" date="2015" name="Data Brief">
        <title>Shoot transcriptome of the giant reed, Arundo donax.</title>
        <authorList>
            <person name="Barrero R.A."/>
            <person name="Guerrero F.D."/>
            <person name="Moolhuijzen P."/>
            <person name="Goolsby J.A."/>
            <person name="Tidwell J."/>
            <person name="Bellgard S.E."/>
            <person name="Bellgard M.I."/>
        </authorList>
    </citation>
    <scope>NUCLEOTIDE SEQUENCE</scope>
    <source>
        <tissue evidence="1">Shoot tissue taken approximately 20 cm above the soil surface</tissue>
    </source>
</reference>
<dbReference type="EMBL" id="GBRH01163580">
    <property type="protein sequence ID" value="JAE34316.1"/>
    <property type="molecule type" value="Transcribed_RNA"/>
</dbReference>
<accession>A0A0A9HHH2</accession>
<protein>
    <submittedName>
        <fullName evidence="1">Uncharacterized protein</fullName>
    </submittedName>
</protein>
<sequence length="55" mass="6795">MKTKEWKRPPMTRCTSRRFLLVRRLWGPLHRRPWGARLRRGFRCLVRGLHGQIRN</sequence>
<proteinExistence type="predicted"/>